<comment type="caution">
    <text evidence="2">The sequence shown here is derived from an EMBL/GenBank/DDBJ whole genome shotgun (WGS) entry which is preliminary data.</text>
</comment>
<feature type="coiled-coil region" evidence="1">
    <location>
        <begin position="25"/>
        <end position="74"/>
    </location>
</feature>
<proteinExistence type="predicted"/>
<keyword evidence="1" id="KW-0175">Coiled coil</keyword>
<protein>
    <submittedName>
        <fullName evidence="2">5988_t:CDS:1</fullName>
    </submittedName>
</protein>
<name>A0A9N9FVP0_9GLOM</name>
<evidence type="ECO:0000256" key="1">
    <source>
        <dbReference type="SAM" id="Coils"/>
    </source>
</evidence>
<feature type="non-terminal residue" evidence="2">
    <location>
        <position position="102"/>
    </location>
</feature>
<sequence>MEGSSKTYAEAVKGKQTTVLGIKGIEETVKEVKKLREENEQIKERLMMEQIWNQKELQKRIEQIEIEESEEKSTKEQEKWWIRIYEKINKFFEEIYQYEDQE</sequence>
<evidence type="ECO:0000313" key="2">
    <source>
        <dbReference type="EMBL" id="CAG8563376.1"/>
    </source>
</evidence>
<dbReference type="EMBL" id="CAJVPK010000978">
    <property type="protein sequence ID" value="CAG8563376.1"/>
    <property type="molecule type" value="Genomic_DNA"/>
</dbReference>
<gene>
    <name evidence="2" type="ORF">DEBURN_LOCUS7702</name>
</gene>
<organism evidence="2 3">
    <name type="scientific">Diversispora eburnea</name>
    <dbReference type="NCBI Taxonomy" id="1213867"/>
    <lineage>
        <taxon>Eukaryota</taxon>
        <taxon>Fungi</taxon>
        <taxon>Fungi incertae sedis</taxon>
        <taxon>Mucoromycota</taxon>
        <taxon>Glomeromycotina</taxon>
        <taxon>Glomeromycetes</taxon>
        <taxon>Diversisporales</taxon>
        <taxon>Diversisporaceae</taxon>
        <taxon>Diversispora</taxon>
    </lineage>
</organism>
<dbReference type="AlphaFoldDB" id="A0A9N9FVP0"/>
<keyword evidence="3" id="KW-1185">Reference proteome</keyword>
<reference evidence="2" key="1">
    <citation type="submission" date="2021-06" db="EMBL/GenBank/DDBJ databases">
        <authorList>
            <person name="Kallberg Y."/>
            <person name="Tangrot J."/>
            <person name="Rosling A."/>
        </authorList>
    </citation>
    <scope>NUCLEOTIDE SEQUENCE</scope>
    <source>
        <strain evidence="2">AZ414A</strain>
    </source>
</reference>
<evidence type="ECO:0000313" key="3">
    <source>
        <dbReference type="Proteomes" id="UP000789706"/>
    </source>
</evidence>
<dbReference type="Proteomes" id="UP000789706">
    <property type="component" value="Unassembled WGS sequence"/>
</dbReference>
<accession>A0A9N9FVP0</accession>